<dbReference type="PANTHER" id="PTHR43877">
    <property type="entry name" value="AMINOALKYLPHOSPHONATE N-ACETYLTRANSFERASE-RELATED-RELATED"/>
    <property type="match status" value="1"/>
</dbReference>
<comment type="caution">
    <text evidence="5">The sequence shown here is derived from an EMBL/GenBank/DDBJ whole genome shotgun (WGS) entry which is preliminary data.</text>
</comment>
<dbReference type="InterPro" id="IPR050832">
    <property type="entry name" value="Bact_Acetyltransf"/>
</dbReference>
<dbReference type="EMBL" id="BAAAWD010000031">
    <property type="protein sequence ID" value="GAA3040887.1"/>
    <property type="molecule type" value="Genomic_DNA"/>
</dbReference>
<feature type="region of interest" description="Disordered" evidence="3">
    <location>
        <begin position="339"/>
        <end position="376"/>
    </location>
</feature>
<feature type="region of interest" description="Disordered" evidence="3">
    <location>
        <begin position="1"/>
        <end position="28"/>
    </location>
</feature>
<feature type="domain" description="N-acetyltransferase" evidence="4">
    <location>
        <begin position="216"/>
        <end position="344"/>
    </location>
</feature>
<protein>
    <recommendedName>
        <fullName evidence="4">N-acetyltransferase domain-containing protein</fullName>
    </recommendedName>
</protein>
<keyword evidence="6" id="KW-1185">Reference proteome</keyword>
<evidence type="ECO:0000256" key="3">
    <source>
        <dbReference type="SAM" id="MobiDB-lite"/>
    </source>
</evidence>
<organism evidence="5 6">
    <name type="scientific">Streptosporangium longisporum</name>
    <dbReference type="NCBI Taxonomy" id="46187"/>
    <lineage>
        <taxon>Bacteria</taxon>
        <taxon>Bacillati</taxon>
        <taxon>Actinomycetota</taxon>
        <taxon>Actinomycetes</taxon>
        <taxon>Streptosporangiales</taxon>
        <taxon>Streptosporangiaceae</taxon>
        <taxon>Streptosporangium</taxon>
    </lineage>
</organism>
<evidence type="ECO:0000313" key="5">
    <source>
        <dbReference type="EMBL" id="GAA3040887.1"/>
    </source>
</evidence>
<dbReference type="Gene3D" id="3.40.630.30">
    <property type="match status" value="2"/>
</dbReference>
<feature type="compositionally biased region" description="Basic and acidic residues" evidence="3">
    <location>
        <begin position="349"/>
        <end position="365"/>
    </location>
</feature>
<gene>
    <name evidence="5" type="ORF">GCM10017559_81880</name>
</gene>
<dbReference type="CDD" id="cd04301">
    <property type="entry name" value="NAT_SF"/>
    <property type="match status" value="2"/>
</dbReference>
<keyword evidence="2" id="KW-0012">Acyltransferase</keyword>
<dbReference type="InterPro" id="IPR000182">
    <property type="entry name" value="GNAT_dom"/>
</dbReference>
<proteinExistence type="predicted"/>
<dbReference type="Proteomes" id="UP001499930">
    <property type="component" value="Unassembled WGS sequence"/>
</dbReference>
<evidence type="ECO:0000313" key="6">
    <source>
        <dbReference type="Proteomes" id="UP001499930"/>
    </source>
</evidence>
<feature type="domain" description="N-acetyltransferase" evidence="4">
    <location>
        <begin position="47"/>
        <end position="201"/>
    </location>
</feature>
<dbReference type="InterPro" id="IPR016181">
    <property type="entry name" value="Acyl_CoA_acyltransferase"/>
</dbReference>
<accession>A0ABP6LGQ9</accession>
<evidence type="ECO:0000256" key="2">
    <source>
        <dbReference type="ARBA" id="ARBA00023315"/>
    </source>
</evidence>
<dbReference type="Pfam" id="PF00583">
    <property type="entry name" value="Acetyltransf_1"/>
    <property type="match status" value="2"/>
</dbReference>
<dbReference type="SUPFAM" id="SSF55729">
    <property type="entry name" value="Acyl-CoA N-acyltransferases (Nat)"/>
    <property type="match status" value="2"/>
</dbReference>
<feature type="compositionally biased region" description="Low complexity" evidence="3">
    <location>
        <begin position="18"/>
        <end position="28"/>
    </location>
</feature>
<evidence type="ECO:0000256" key="1">
    <source>
        <dbReference type="ARBA" id="ARBA00022679"/>
    </source>
</evidence>
<name>A0ABP6LGQ9_9ACTN</name>
<reference evidence="6" key="1">
    <citation type="journal article" date="2019" name="Int. J. Syst. Evol. Microbiol.">
        <title>The Global Catalogue of Microorganisms (GCM) 10K type strain sequencing project: providing services to taxonomists for standard genome sequencing and annotation.</title>
        <authorList>
            <consortium name="The Broad Institute Genomics Platform"/>
            <consortium name="The Broad Institute Genome Sequencing Center for Infectious Disease"/>
            <person name="Wu L."/>
            <person name="Ma J."/>
        </authorList>
    </citation>
    <scope>NUCLEOTIDE SEQUENCE [LARGE SCALE GENOMIC DNA]</scope>
    <source>
        <strain evidence="6">JCM 3106</strain>
    </source>
</reference>
<sequence length="376" mass="39293">MTPAGNAPQTRPSGGRMPSGNASGARGAAAAPAVREAVLAGATGAADTADTVGTDDTAALAGIARDALVHDVAEAADLVARLAEPPADRRWTALVTRDLDGAVFASLSGRDPRVGHVDLLAVRPAAQGAGLGRALLVAAEDWLRDRGAAEVRLAGNPPCYAWPGIDVRYTPAACLAESLGYRRYHVAWNMTADLADDPSAGPSAEADLASLADRGITVHTAAPGDRAAVRAFVAEQWHDGWAWEAERATGCHYAVRDGEILGFAAWGTRPAWFGPMGTAPAARGLGVGRVLARRCLAEQRAAGLASAQIGWAGPLGFYARAFGAYAERVFWLYRRDLTPEGTATGTDPADPRRADPRTTDPRATDPRTGLRRGRRP</sequence>
<keyword evidence="1" id="KW-0808">Transferase</keyword>
<evidence type="ECO:0000259" key="4">
    <source>
        <dbReference type="PROSITE" id="PS51186"/>
    </source>
</evidence>
<dbReference type="PROSITE" id="PS51186">
    <property type="entry name" value="GNAT"/>
    <property type="match status" value="2"/>
</dbReference>